<organism evidence="1 2">
    <name type="scientific">Vararia minispora EC-137</name>
    <dbReference type="NCBI Taxonomy" id="1314806"/>
    <lineage>
        <taxon>Eukaryota</taxon>
        <taxon>Fungi</taxon>
        <taxon>Dikarya</taxon>
        <taxon>Basidiomycota</taxon>
        <taxon>Agaricomycotina</taxon>
        <taxon>Agaricomycetes</taxon>
        <taxon>Russulales</taxon>
        <taxon>Lachnocladiaceae</taxon>
        <taxon>Vararia</taxon>
    </lineage>
</organism>
<evidence type="ECO:0000313" key="1">
    <source>
        <dbReference type="EMBL" id="KAI0027636.1"/>
    </source>
</evidence>
<sequence>RNSRRVQTVEHLDTVLHGAHLVPVFGGGDLPRNFTFHSSLDVFAQFYVNKYVDYHAHEIAF</sequence>
<protein>
    <submittedName>
        <fullName evidence="1">Uncharacterized protein</fullName>
    </submittedName>
</protein>
<comment type="caution">
    <text evidence="1">The sequence shown here is derived from an EMBL/GenBank/DDBJ whole genome shotgun (WGS) entry which is preliminary data.</text>
</comment>
<feature type="non-terminal residue" evidence="1">
    <location>
        <position position="61"/>
    </location>
</feature>
<dbReference type="EMBL" id="MU273865">
    <property type="protein sequence ID" value="KAI0027636.1"/>
    <property type="molecule type" value="Genomic_DNA"/>
</dbReference>
<reference evidence="1" key="2">
    <citation type="journal article" date="2022" name="New Phytol.">
        <title>Evolutionary transition to the ectomycorrhizal habit in the genomes of a hyperdiverse lineage of mushroom-forming fungi.</title>
        <authorList>
            <person name="Looney B."/>
            <person name="Miyauchi S."/>
            <person name="Morin E."/>
            <person name="Drula E."/>
            <person name="Courty P.E."/>
            <person name="Kohler A."/>
            <person name="Kuo A."/>
            <person name="LaButti K."/>
            <person name="Pangilinan J."/>
            <person name="Lipzen A."/>
            <person name="Riley R."/>
            <person name="Andreopoulos W."/>
            <person name="He G."/>
            <person name="Johnson J."/>
            <person name="Nolan M."/>
            <person name="Tritt A."/>
            <person name="Barry K.W."/>
            <person name="Grigoriev I.V."/>
            <person name="Nagy L.G."/>
            <person name="Hibbett D."/>
            <person name="Henrissat B."/>
            <person name="Matheny P.B."/>
            <person name="Labbe J."/>
            <person name="Martin F.M."/>
        </authorList>
    </citation>
    <scope>NUCLEOTIDE SEQUENCE</scope>
    <source>
        <strain evidence="1">EC-137</strain>
    </source>
</reference>
<proteinExistence type="predicted"/>
<dbReference type="Proteomes" id="UP000814128">
    <property type="component" value="Unassembled WGS sequence"/>
</dbReference>
<accession>A0ACB8Q8U4</accession>
<gene>
    <name evidence="1" type="ORF">K488DRAFT_12519</name>
</gene>
<reference evidence="1" key="1">
    <citation type="submission" date="2021-02" db="EMBL/GenBank/DDBJ databases">
        <authorList>
            <consortium name="DOE Joint Genome Institute"/>
            <person name="Ahrendt S."/>
            <person name="Looney B.P."/>
            <person name="Miyauchi S."/>
            <person name="Morin E."/>
            <person name="Drula E."/>
            <person name="Courty P.E."/>
            <person name="Chicoki N."/>
            <person name="Fauchery L."/>
            <person name="Kohler A."/>
            <person name="Kuo A."/>
            <person name="Labutti K."/>
            <person name="Pangilinan J."/>
            <person name="Lipzen A."/>
            <person name="Riley R."/>
            <person name="Andreopoulos W."/>
            <person name="He G."/>
            <person name="Johnson J."/>
            <person name="Barry K.W."/>
            <person name="Grigoriev I.V."/>
            <person name="Nagy L."/>
            <person name="Hibbett D."/>
            <person name="Henrissat B."/>
            <person name="Matheny P.B."/>
            <person name="Labbe J."/>
            <person name="Martin F."/>
        </authorList>
    </citation>
    <scope>NUCLEOTIDE SEQUENCE</scope>
    <source>
        <strain evidence="1">EC-137</strain>
    </source>
</reference>
<evidence type="ECO:0000313" key="2">
    <source>
        <dbReference type="Proteomes" id="UP000814128"/>
    </source>
</evidence>
<feature type="non-terminal residue" evidence="1">
    <location>
        <position position="1"/>
    </location>
</feature>
<name>A0ACB8Q8U4_9AGAM</name>
<keyword evidence="2" id="KW-1185">Reference proteome</keyword>